<dbReference type="OrthoDB" id="63533at2759"/>
<keyword evidence="1" id="KW-0732">Signal</keyword>
<accession>A0A316YG84</accession>
<proteinExistence type="predicted"/>
<dbReference type="InterPro" id="IPR008929">
    <property type="entry name" value="Chondroitin_lyas"/>
</dbReference>
<dbReference type="EMBL" id="KZ819638">
    <property type="protein sequence ID" value="PWN88229.1"/>
    <property type="molecule type" value="Genomic_DNA"/>
</dbReference>
<feature type="non-terminal residue" evidence="4">
    <location>
        <position position="1"/>
    </location>
</feature>
<feature type="non-terminal residue" evidence="4">
    <location>
        <position position="344"/>
    </location>
</feature>
<dbReference type="Pfam" id="PF05426">
    <property type="entry name" value="Alginate_lyase"/>
    <property type="match status" value="1"/>
</dbReference>
<dbReference type="GeneID" id="37040515"/>
<dbReference type="GO" id="GO:0016829">
    <property type="term" value="F:lyase activity"/>
    <property type="evidence" value="ECO:0007669"/>
    <property type="project" value="UniProtKB-KW"/>
</dbReference>
<dbReference type="InterPro" id="IPR008397">
    <property type="entry name" value="Alginate_lyase_dom"/>
</dbReference>
<dbReference type="InParanoid" id="A0A316YG84"/>
<keyword evidence="2 4" id="KW-0456">Lyase</keyword>
<sequence>SQGPYTVINPNKIVAPNGDPQTYFSWARYWWANVSTEGDDTFCVPQGKKLTRDEIWTECPFVQLDGRSNPEINLTTASMNMKLVSEAIQFNAIIFALTNDVKYAKNAVVLVRAFFTDEETGVRPNAEYAQIIRGRGKSGRGSWSGLIEWLHIAKVVNGILILRSSRASPWTDLDDSKMNKWASAFLEWLTTSENGQRARSANNNQASFLYGQLISLNILLGNIEGAKSVIAEYFDNVFPLLIGVNGSLASEAKRTRPNHYIAFAIEAMLNNAKMADDLGLDYWSHKTQNGSTIQDAINFALDFAEQNKESSPPIDSDPVGELAPHVFAAMSVYGDPSGRYARFL</sequence>
<dbReference type="RefSeq" id="XP_025375427.1">
    <property type="nucleotide sequence ID" value="XM_025518599.1"/>
</dbReference>
<reference evidence="4 5" key="1">
    <citation type="journal article" date="2018" name="Mol. Biol. Evol.">
        <title>Broad Genomic Sampling Reveals a Smut Pathogenic Ancestry of the Fungal Clade Ustilaginomycotina.</title>
        <authorList>
            <person name="Kijpornyongpan T."/>
            <person name="Mondo S.J."/>
            <person name="Barry K."/>
            <person name="Sandor L."/>
            <person name="Lee J."/>
            <person name="Lipzen A."/>
            <person name="Pangilinan J."/>
            <person name="LaButti K."/>
            <person name="Hainaut M."/>
            <person name="Henrissat B."/>
            <person name="Grigoriev I.V."/>
            <person name="Spatafora J.W."/>
            <person name="Aime M.C."/>
        </authorList>
    </citation>
    <scope>NUCLEOTIDE SEQUENCE [LARGE SCALE GENOMIC DNA]</scope>
    <source>
        <strain evidence="4 5">MCA 4198</strain>
    </source>
</reference>
<evidence type="ECO:0000259" key="3">
    <source>
        <dbReference type="Pfam" id="PF05426"/>
    </source>
</evidence>
<gene>
    <name evidence="4" type="ORF">FA10DRAFT_224176</name>
</gene>
<organism evidence="4 5">
    <name type="scientific">Acaromyces ingoldii</name>
    <dbReference type="NCBI Taxonomy" id="215250"/>
    <lineage>
        <taxon>Eukaryota</taxon>
        <taxon>Fungi</taxon>
        <taxon>Dikarya</taxon>
        <taxon>Basidiomycota</taxon>
        <taxon>Ustilaginomycotina</taxon>
        <taxon>Exobasidiomycetes</taxon>
        <taxon>Exobasidiales</taxon>
        <taxon>Cryptobasidiaceae</taxon>
        <taxon>Acaromyces</taxon>
    </lineage>
</organism>
<protein>
    <submittedName>
        <fullName evidence="4">Chondroitin AC/alginate lyase</fullName>
    </submittedName>
</protein>
<feature type="domain" description="Alginate lyase" evidence="3">
    <location>
        <begin position="14"/>
        <end position="309"/>
    </location>
</feature>
<dbReference type="Proteomes" id="UP000245768">
    <property type="component" value="Unassembled WGS sequence"/>
</dbReference>
<dbReference type="SUPFAM" id="SSF48230">
    <property type="entry name" value="Chondroitin AC/alginate lyase"/>
    <property type="match status" value="1"/>
</dbReference>
<evidence type="ECO:0000256" key="1">
    <source>
        <dbReference type="ARBA" id="ARBA00022729"/>
    </source>
</evidence>
<dbReference type="STRING" id="215250.A0A316YG84"/>
<name>A0A316YG84_9BASI</name>
<dbReference type="Gene3D" id="1.50.10.100">
    <property type="entry name" value="Chondroitin AC/alginate lyase"/>
    <property type="match status" value="1"/>
</dbReference>
<dbReference type="GO" id="GO:0042597">
    <property type="term" value="C:periplasmic space"/>
    <property type="evidence" value="ECO:0007669"/>
    <property type="project" value="InterPro"/>
</dbReference>
<dbReference type="AlphaFoldDB" id="A0A316YG84"/>
<evidence type="ECO:0000313" key="4">
    <source>
        <dbReference type="EMBL" id="PWN88229.1"/>
    </source>
</evidence>
<evidence type="ECO:0000256" key="2">
    <source>
        <dbReference type="ARBA" id="ARBA00023239"/>
    </source>
</evidence>
<evidence type="ECO:0000313" key="5">
    <source>
        <dbReference type="Proteomes" id="UP000245768"/>
    </source>
</evidence>
<keyword evidence="5" id="KW-1185">Reference proteome</keyword>